<keyword evidence="12" id="KW-1185">Reference proteome</keyword>
<dbReference type="RefSeq" id="WP_003611357.1">
    <property type="nucleotide sequence ID" value="NZ_ADVE02000001.1"/>
</dbReference>
<dbReference type="AlphaFoldDB" id="A0A2D2CXZ8"/>
<evidence type="ECO:0000256" key="3">
    <source>
        <dbReference type="ARBA" id="ARBA00022679"/>
    </source>
</evidence>
<evidence type="ECO:0000313" key="12">
    <source>
        <dbReference type="Proteomes" id="UP000230709"/>
    </source>
</evidence>
<dbReference type="InterPro" id="IPR052905">
    <property type="entry name" value="LD-transpeptidase_YkuD-like"/>
</dbReference>
<proteinExistence type="inferred from homology"/>
<dbReference type="GO" id="GO:0071555">
    <property type="term" value="P:cell wall organization"/>
    <property type="evidence" value="ECO:0007669"/>
    <property type="project" value="UniProtKB-UniRule"/>
</dbReference>
<evidence type="ECO:0000256" key="5">
    <source>
        <dbReference type="ARBA" id="ARBA00022984"/>
    </source>
</evidence>
<dbReference type="Pfam" id="PF03734">
    <property type="entry name" value="YkuD"/>
    <property type="match status" value="1"/>
</dbReference>
<name>A0A2D2CXZ8_METT3</name>
<keyword evidence="9" id="KW-0732">Signal</keyword>
<dbReference type="KEGG" id="mtw:CQW49_06555"/>
<dbReference type="GO" id="GO:0004180">
    <property type="term" value="F:carboxypeptidase activity"/>
    <property type="evidence" value="ECO:0007669"/>
    <property type="project" value="UniProtKB-ARBA"/>
</dbReference>
<organism evidence="11 12">
    <name type="scientific">Methylosinus trichosporium (strain ATCC 35070 / NCIMB 11131 / UNIQEM 75 / OB3b)</name>
    <dbReference type="NCBI Taxonomy" id="595536"/>
    <lineage>
        <taxon>Bacteria</taxon>
        <taxon>Pseudomonadati</taxon>
        <taxon>Pseudomonadota</taxon>
        <taxon>Alphaproteobacteria</taxon>
        <taxon>Hyphomicrobiales</taxon>
        <taxon>Methylocystaceae</taxon>
        <taxon>Methylosinus</taxon>
    </lineage>
</organism>
<keyword evidence="6 7" id="KW-0961">Cell wall biogenesis/degradation</keyword>
<dbReference type="GO" id="GO:0008360">
    <property type="term" value="P:regulation of cell shape"/>
    <property type="evidence" value="ECO:0007669"/>
    <property type="project" value="UniProtKB-UniRule"/>
</dbReference>
<keyword evidence="4 7" id="KW-0133">Cell shape</keyword>
<dbReference type="CDD" id="cd16913">
    <property type="entry name" value="YkuD_like"/>
    <property type="match status" value="1"/>
</dbReference>
<feature type="compositionally biased region" description="Low complexity" evidence="8">
    <location>
        <begin position="79"/>
        <end position="97"/>
    </location>
</feature>
<evidence type="ECO:0000313" key="11">
    <source>
        <dbReference type="EMBL" id="ATQ67586.1"/>
    </source>
</evidence>
<dbReference type="InterPro" id="IPR002477">
    <property type="entry name" value="Peptidoglycan-bd-like"/>
</dbReference>
<evidence type="ECO:0000256" key="8">
    <source>
        <dbReference type="SAM" id="MobiDB-lite"/>
    </source>
</evidence>
<reference evidence="12" key="1">
    <citation type="submission" date="2017-10" db="EMBL/GenBank/DDBJ databases">
        <title>Completed PacBio SMRT sequence of Methylosinus trichosporium OB3b reveals presence of a third large plasmid.</title>
        <authorList>
            <person name="Charles T.C."/>
            <person name="Lynch M.D.J."/>
            <person name="Heil J.R."/>
            <person name="Cheng J."/>
        </authorList>
    </citation>
    <scope>NUCLEOTIDE SEQUENCE [LARGE SCALE GENOMIC DNA]</scope>
    <source>
        <strain evidence="12">OB3b</strain>
    </source>
</reference>
<feature type="compositionally biased region" description="Pro residues" evidence="8">
    <location>
        <begin position="38"/>
        <end position="78"/>
    </location>
</feature>
<dbReference type="InterPro" id="IPR036365">
    <property type="entry name" value="PGBD-like_sf"/>
</dbReference>
<feature type="active site" description="Proton donor/acceptor" evidence="7">
    <location>
        <position position="373"/>
    </location>
</feature>
<dbReference type="UniPathway" id="UPA00219"/>
<comment type="pathway">
    <text evidence="1 7">Cell wall biogenesis; peptidoglycan biosynthesis.</text>
</comment>
<dbReference type="Gene3D" id="2.40.440.10">
    <property type="entry name" value="L,D-transpeptidase catalytic domain-like"/>
    <property type="match status" value="1"/>
</dbReference>
<evidence type="ECO:0000256" key="2">
    <source>
        <dbReference type="ARBA" id="ARBA00005992"/>
    </source>
</evidence>
<feature type="active site" description="Nucleophile" evidence="7">
    <location>
        <position position="392"/>
    </location>
</feature>
<dbReference type="PANTHER" id="PTHR41533">
    <property type="entry name" value="L,D-TRANSPEPTIDASE HI_1667-RELATED"/>
    <property type="match status" value="1"/>
</dbReference>
<feature type="region of interest" description="Disordered" evidence="8">
    <location>
        <begin position="34"/>
        <end position="122"/>
    </location>
</feature>
<dbReference type="InterPro" id="IPR038063">
    <property type="entry name" value="Transpep_catalytic_dom"/>
</dbReference>
<dbReference type="Gene3D" id="1.10.101.10">
    <property type="entry name" value="PGBD-like superfamily/PGBD"/>
    <property type="match status" value="1"/>
</dbReference>
<feature type="domain" description="L,D-TPase catalytic" evidence="10">
    <location>
        <begin position="243"/>
        <end position="417"/>
    </location>
</feature>
<dbReference type="PROSITE" id="PS52029">
    <property type="entry name" value="LD_TPASE"/>
    <property type="match status" value="1"/>
</dbReference>
<dbReference type="Pfam" id="PF01471">
    <property type="entry name" value="PG_binding_1"/>
    <property type="match status" value="1"/>
</dbReference>
<sequence>MTIVNKIGRLAALAAVAAALSVEPAVIRFAPAQEAAPTPAPAPTSPAPAPAASAPPAPVPAPAAAPAPAPAEPVPAAPAPAAAGETPAPAPQAQVAPKPKPKPKPAPPRETALSDDPTPALQPETFFTTSLASERYAAIADAGGWPKVGAALKPGSSGRAVAALRKRLAVEGDLPSAAAAGEGWDGALTQAVKHFQFRMGLKQTGVVAGATLRELDVPANVRFRQLASSAQRLAGNNFPFGPRYIVVNIPSAAVDAVENGRVVRRYTAIVGGVDHPSPEVEARVGAVNLNPTWTVPVSIIKNEIMPKMQKNPSYLAKLRIRVLDNHGAEVDPKTINWANERAANYTLRQDSGAGNSLGSIRIAMPNKHAVYMHDTPSKRLFASDYRFLSHGCVRVEGVYDLAAWLLQGASGSPSGQWDKAAILAKIAGGERQDVALPKPVPVVWVYMTGWASADGTVHFRNDVYGVDAVGEARGDR</sequence>
<evidence type="ECO:0000256" key="1">
    <source>
        <dbReference type="ARBA" id="ARBA00004752"/>
    </source>
</evidence>
<dbReference type="SUPFAM" id="SSF141523">
    <property type="entry name" value="L,D-transpeptidase catalytic domain-like"/>
    <property type="match status" value="1"/>
</dbReference>
<dbReference type="EMBL" id="CP023737">
    <property type="protein sequence ID" value="ATQ67586.1"/>
    <property type="molecule type" value="Genomic_DNA"/>
</dbReference>
<accession>A0A2D2CXZ8</accession>
<evidence type="ECO:0000259" key="10">
    <source>
        <dbReference type="PROSITE" id="PS52029"/>
    </source>
</evidence>
<keyword evidence="3" id="KW-0808">Transferase</keyword>
<dbReference type="STRING" id="595536.GCA_000178815_03846"/>
<comment type="similarity">
    <text evidence="2">Belongs to the YkuD family.</text>
</comment>
<dbReference type="GO" id="GO:0009252">
    <property type="term" value="P:peptidoglycan biosynthetic process"/>
    <property type="evidence" value="ECO:0007669"/>
    <property type="project" value="UniProtKB-UniPathway"/>
</dbReference>
<dbReference type="InterPro" id="IPR005490">
    <property type="entry name" value="LD_TPept_cat_dom"/>
</dbReference>
<dbReference type="SUPFAM" id="SSF47090">
    <property type="entry name" value="PGBD-like"/>
    <property type="match status" value="1"/>
</dbReference>
<dbReference type="GO" id="GO:0016740">
    <property type="term" value="F:transferase activity"/>
    <property type="evidence" value="ECO:0007669"/>
    <property type="project" value="UniProtKB-KW"/>
</dbReference>
<evidence type="ECO:0000256" key="9">
    <source>
        <dbReference type="SAM" id="SignalP"/>
    </source>
</evidence>
<feature type="signal peptide" evidence="9">
    <location>
        <begin position="1"/>
        <end position="17"/>
    </location>
</feature>
<dbReference type="InterPro" id="IPR036366">
    <property type="entry name" value="PGBDSf"/>
</dbReference>
<protein>
    <submittedName>
        <fullName evidence="11">Murein L,D-transpeptidase</fullName>
    </submittedName>
</protein>
<dbReference type="Proteomes" id="UP000230709">
    <property type="component" value="Chromosome"/>
</dbReference>
<evidence type="ECO:0000256" key="7">
    <source>
        <dbReference type="PROSITE-ProRule" id="PRU01373"/>
    </source>
</evidence>
<feature type="chain" id="PRO_5013723139" evidence="9">
    <location>
        <begin position="18"/>
        <end position="476"/>
    </location>
</feature>
<gene>
    <name evidence="11" type="ORF">CQW49_06555</name>
</gene>
<dbReference type="PANTHER" id="PTHR41533:SF1">
    <property type="entry name" value="L,D-TRANSPEPTIDASE YCBB-RELATED"/>
    <property type="match status" value="1"/>
</dbReference>
<evidence type="ECO:0000256" key="4">
    <source>
        <dbReference type="ARBA" id="ARBA00022960"/>
    </source>
</evidence>
<evidence type="ECO:0000256" key="6">
    <source>
        <dbReference type="ARBA" id="ARBA00023316"/>
    </source>
</evidence>
<keyword evidence="5 7" id="KW-0573">Peptidoglycan synthesis</keyword>